<dbReference type="EMBL" id="CP000733">
    <property type="protein sequence ID" value="ABS77296.1"/>
    <property type="molecule type" value="Genomic_DNA"/>
</dbReference>
<feature type="transmembrane region" description="Helical" evidence="1">
    <location>
        <begin position="60"/>
        <end position="86"/>
    </location>
</feature>
<reference evidence="2 3" key="1">
    <citation type="journal article" date="2009" name="Infect. Immun.">
        <title>Comparative genomics reveal extensive transposon-mediated genomic plasticity and diversity among potential effector proteins within the genus Coxiella.</title>
        <authorList>
            <person name="Beare P.A."/>
            <person name="Unsworth N."/>
            <person name="Andoh M."/>
            <person name="Voth D.E."/>
            <person name="Omsland A."/>
            <person name="Gilk S.D."/>
            <person name="Williams K.P."/>
            <person name="Sobral B.W."/>
            <person name="Kupko J.J.III."/>
            <person name="Porcella S.F."/>
            <person name="Samuel J.E."/>
            <person name="Heinzen R.A."/>
        </authorList>
    </citation>
    <scope>NUCLEOTIDE SEQUENCE [LARGE SCALE GENOMIC DNA]</scope>
    <source>
        <strain evidence="2 3">Dugway 5J108-111</strain>
    </source>
</reference>
<feature type="transmembrane region" description="Helical" evidence="1">
    <location>
        <begin position="20"/>
        <end position="40"/>
    </location>
</feature>
<dbReference type="HOGENOM" id="CLU_1575852_0_0_6"/>
<name>A9KDM2_COXBN</name>
<evidence type="ECO:0000313" key="2">
    <source>
        <dbReference type="EMBL" id="ABS77296.1"/>
    </source>
</evidence>
<organism evidence="2 3">
    <name type="scientific">Coxiella burnetii (strain Dugway 5J108-111)</name>
    <dbReference type="NCBI Taxonomy" id="434922"/>
    <lineage>
        <taxon>Bacteria</taxon>
        <taxon>Pseudomonadati</taxon>
        <taxon>Pseudomonadota</taxon>
        <taxon>Gammaproteobacteria</taxon>
        <taxon>Legionellales</taxon>
        <taxon>Coxiellaceae</taxon>
        <taxon>Coxiella</taxon>
    </lineage>
</organism>
<accession>A9KDM2</accession>
<sequence>MISGVNPFVLMQNLGYMAEIVQSVSIIMGLGLFMMGIFRLKRYGEMRTFMSHQMTIAAPLLMMIAGIALMCLPVVLSTALTSFWSTSNPLHYHGGEVGYEQLIPPIIVFVRLIGVGAFIRGVLLFSRVGREQTPPGTMAKAMLHILGGLFCVHILGTLSLLKSVLGMSV</sequence>
<dbReference type="KEGG" id="cbd:CBUD_0373"/>
<evidence type="ECO:0000256" key="1">
    <source>
        <dbReference type="SAM" id="Phobius"/>
    </source>
</evidence>
<evidence type="ECO:0000313" key="3">
    <source>
        <dbReference type="Proteomes" id="UP000008555"/>
    </source>
</evidence>
<keyword evidence="1" id="KW-0812">Transmembrane</keyword>
<proteinExistence type="predicted"/>
<dbReference type="AlphaFoldDB" id="A9KDM2"/>
<keyword evidence="1" id="KW-0472">Membrane</keyword>
<keyword evidence="1" id="KW-1133">Transmembrane helix</keyword>
<dbReference type="Proteomes" id="UP000008555">
    <property type="component" value="Chromosome"/>
</dbReference>
<dbReference type="RefSeq" id="WP_005769612.1">
    <property type="nucleotide sequence ID" value="NC_009727.1"/>
</dbReference>
<gene>
    <name evidence="2" type="primary">icmC</name>
    <name evidence="2" type="ordered locus">CBUD_0373</name>
</gene>
<feature type="transmembrane region" description="Helical" evidence="1">
    <location>
        <begin position="106"/>
        <end position="129"/>
    </location>
</feature>
<feature type="transmembrane region" description="Helical" evidence="1">
    <location>
        <begin position="141"/>
        <end position="161"/>
    </location>
</feature>
<protein>
    <submittedName>
        <fullName evidence="2">IcmC</fullName>
    </submittedName>
</protein>